<keyword evidence="1" id="KW-0862">Zinc</keyword>
<dbReference type="PRINTS" id="PR01950">
    <property type="entry name" value="LANCSUPER"/>
</dbReference>
<reference evidence="2 3" key="1">
    <citation type="submission" date="2016-10" db="EMBL/GenBank/DDBJ databases">
        <authorList>
            <person name="de Groot N.N."/>
        </authorList>
    </citation>
    <scope>NUCLEOTIDE SEQUENCE [LARGE SCALE GENOMIC DNA]</scope>
    <source>
        <strain evidence="2 3">DSM 43941</strain>
    </source>
</reference>
<accession>A0A1H1XT73</accession>
<dbReference type="GO" id="GO:0031179">
    <property type="term" value="P:peptide modification"/>
    <property type="evidence" value="ECO:0007669"/>
    <property type="project" value="InterPro"/>
</dbReference>
<proteinExistence type="predicted"/>
<sequence length="410" mass="42721">MTLTTATRPNTGDLLDTIAAQLADPGIIDRTAGERTNPASLAGGAVGIALLHLERAVSGRGDEATAHHWIRAATGDPVSAGPNANLFHGVPTLALLLHAATALGGYQRTAALLSDRTVALTRTRLAAATARLDAGQALTMSEFDLVHGLTGHGVYHLRRHPDHPITHDVLTYLTRLTTPLASAGGRPPWWLDSGLGGTPDPSFPGGHGNLGVAHGISAVIALLALAVTTGQHPPGTLDAIADLCSWTDQHCHHDGTSWWWPPYLTDAAARATPSRHRPSWCYGTAGIARAQQLAGLALHDTVRQHRAEAAMRTAVTEPGWRTLLTEPGLCHGSAGLLQAAWRTATSSTTATAAQITTHLPGLADDLAHQLQTAAPDTPELMNGLAGAALALHNAHTGTNATGWDAFLLLA</sequence>
<feature type="binding site" evidence="1">
    <location>
        <position position="330"/>
    </location>
    <ligand>
        <name>Zn(2+)</name>
        <dbReference type="ChEBI" id="CHEBI:29105"/>
    </ligand>
</feature>
<feature type="binding site" evidence="1">
    <location>
        <position position="331"/>
    </location>
    <ligand>
        <name>Zn(2+)</name>
        <dbReference type="ChEBI" id="CHEBI:29105"/>
    </ligand>
</feature>
<protein>
    <submittedName>
        <fullName evidence="2">Lanthionine synthetase C-like protein</fullName>
    </submittedName>
</protein>
<gene>
    <name evidence="2" type="ORF">SAMN04489716_2565</name>
</gene>
<dbReference type="STRING" id="113562.SAMN04489716_2565"/>
<dbReference type="EMBL" id="LT629758">
    <property type="protein sequence ID" value="SDT11946.1"/>
    <property type="molecule type" value="Genomic_DNA"/>
</dbReference>
<dbReference type="AlphaFoldDB" id="A0A1H1XT73"/>
<keyword evidence="1" id="KW-0479">Metal-binding</keyword>
<dbReference type="Pfam" id="PF05147">
    <property type="entry name" value="LANC_like"/>
    <property type="match status" value="1"/>
</dbReference>
<dbReference type="Proteomes" id="UP000198688">
    <property type="component" value="Chromosome I"/>
</dbReference>
<dbReference type="InterPro" id="IPR033889">
    <property type="entry name" value="LanC"/>
</dbReference>
<evidence type="ECO:0000256" key="1">
    <source>
        <dbReference type="PIRSR" id="PIRSR607822-1"/>
    </source>
</evidence>
<dbReference type="InterPro" id="IPR007822">
    <property type="entry name" value="LANC-like"/>
</dbReference>
<dbReference type="CDD" id="cd04793">
    <property type="entry name" value="LanC"/>
    <property type="match status" value="1"/>
</dbReference>
<dbReference type="OrthoDB" id="1882482at2"/>
<keyword evidence="3" id="KW-1185">Reference proteome</keyword>
<dbReference type="SMART" id="SM01260">
    <property type="entry name" value="LANC_like"/>
    <property type="match status" value="1"/>
</dbReference>
<evidence type="ECO:0000313" key="3">
    <source>
        <dbReference type="Proteomes" id="UP000198688"/>
    </source>
</evidence>
<feature type="binding site" evidence="1">
    <location>
        <position position="281"/>
    </location>
    <ligand>
        <name>Zn(2+)</name>
        <dbReference type="ChEBI" id="CHEBI:29105"/>
    </ligand>
</feature>
<name>A0A1H1XT73_9ACTN</name>
<evidence type="ECO:0000313" key="2">
    <source>
        <dbReference type="EMBL" id="SDT11946.1"/>
    </source>
</evidence>
<dbReference type="Gene3D" id="1.50.10.20">
    <property type="match status" value="1"/>
</dbReference>
<organism evidence="2 3">
    <name type="scientific">Actinoplanes derwentensis</name>
    <dbReference type="NCBI Taxonomy" id="113562"/>
    <lineage>
        <taxon>Bacteria</taxon>
        <taxon>Bacillati</taxon>
        <taxon>Actinomycetota</taxon>
        <taxon>Actinomycetes</taxon>
        <taxon>Micromonosporales</taxon>
        <taxon>Micromonosporaceae</taxon>
        <taxon>Actinoplanes</taxon>
    </lineage>
</organism>
<dbReference type="RefSeq" id="WP_092544524.1">
    <property type="nucleotide sequence ID" value="NZ_BOMJ01000075.1"/>
</dbReference>
<dbReference type="PRINTS" id="PR01955">
    <property type="entry name" value="LANCFRANKIA"/>
</dbReference>
<dbReference type="GO" id="GO:0046872">
    <property type="term" value="F:metal ion binding"/>
    <property type="evidence" value="ECO:0007669"/>
    <property type="project" value="UniProtKB-KW"/>
</dbReference>
<dbReference type="SUPFAM" id="SSF158745">
    <property type="entry name" value="LanC-like"/>
    <property type="match status" value="1"/>
</dbReference>